<sequence length="110" mass="12881">MEIELEDIKSEIKFGGNVAVCYVLGAHPHFQVVKGFIQRLWGKYGIDKVYMLKNGVIVVRFESEIGKQEVLQGGIYHFDNKTFIFKEWTRELEFTKEELQSVPIWNKLPM</sequence>
<proteinExistence type="predicted"/>
<keyword evidence="3" id="KW-1185">Reference proteome</keyword>
<dbReference type="EMBL" id="JAIVGD010000019">
    <property type="protein sequence ID" value="KAH0748715.1"/>
    <property type="molecule type" value="Genomic_DNA"/>
</dbReference>
<dbReference type="PANTHER" id="PTHR33233:SF17">
    <property type="entry name" value="DUF4283 DOMAIN-CONTAINING PROTEIN"/>
    <property type="match status" value="1"/>
</dbReference>
<reference evidence="2 3" key="1">
    <citation type="journal article" date="2021" name="bioRxiv">
        <title>Chromosome-scale and haplotype-resolved genome assembly of a tetraploid potato cultivar.</title>
        <authorList>
            <person name="Sun H."/>
            <person name="Jiao W.-B."/>
            <person name="Krause K."/>
            <person name="Campoy J.A."/>
            <person name="Goel M."/>
            <person name="Folz-Donahue K."/>
            <person name="Kukat C."/>
            <person name="Huettel B."/>
            <person name="Schneeberger K."/>
        </authorList>
    </citation>
    <scope>NUCLEOTIDE SEQUENCE [LARGE SCALE GENOMIC DNA]</scope>
    <source>
        <strain evidence="2">SolTubOtavaFocal</strain>
        <tissue evidence="2">Leaves</tissue>
    </source>
</reference>
<dbReference type="PANTHER" id="PTHR33233">
    <property type="entry name" value="ENDONUCLEASE/EXONUCLEASE/PHOSPHATASE"/>
    <property type="match status" value="1"/>
</dbReference>
<name>A0ABQ7UGF9_SOLTU</name>
<evidence type="ECO:0000259" key="1">
    <source>
        <dbReference type="Pfam" id="PF14111"/>
    </source>
</evidence>
<comment type="caution">
    <text evidence="2">The sequence shown here is derived from an EMBL/GenBank/DDBJ whole genome shotgun (WGS) entry which is preliminary data.</text>
</comment>
<evidence type="ECO:0000313" key="2">
    <source>
        <dbReference type="EMBL" id="KAH0748715.1"/>
    </source>
</evidence>
<protein>
    <recommendedName>
        <fullName evidence="1">DUF4283 domain-containing protein</fullName>
    </recommendedName>
</protein>
<dbReference type="Pfam" id="PF14111">
    <property type="entry name" value="DUF4283"/>
    <property type="match status" value="1"/>
</dbReference>
<gene>
    <name evidence="2" type="ORF">KY290_027947</name>
</gene>
<feature type="domain" description="DUF4283" evidence="1">
    <location>
        <begin position="20"/>
        <end position="95"/>
    </location>
</feature>
<dbReference type="Proteomes" id="UP000826656">
    <property type="component" value="Unassembled WGS sequence"/>
</dbReference>
<accession>A0ABQ7UGF9</accession>
<dbReference type="InterPro" id="IPR025558">
    <property type="entry name" value="DUF4283"/>
</dbReference>
<organism evidence="2 3">
    <name type="scientific">Solanum tuberosum</name>
    <name type="common">Potato</name>
    <dbReference type="NCBI Taxonomy" id="4113"/>
    <lineage>
        <taxon>Eukaryota</taxon>
        <taxon>Viridiplantae</taxon>
        <taxon>Streptophyta</taxon>
        <taxon>Embryophyta</taxon>
        <taxon>Tracheophyta</taxon>
        <taxon>Spermatophyta</taxon>
        <taxon>Magnoliopsida</taxon>
        <taxon>eudicotyledons</taxon>
        <taxon>Gunneridae</taxon>
        <taxon>Pentapetalae</taxon>
        <taxon>asterids</taxon>
        <taxon>lamiids</taxon>
        <taxon>Solanales</taxon>
        <taxon>Solanaceae</taxon>
        <taxon>Solanoideae</taxon>
        <taxon>Solaneae</taxon>
        <taxon>Solanum</taxon>
    </lineage>
</organism>
<evidence type="ECO:0000313" key="3">
    <source>
        <dbReference type="Proteomes" id="UP000826656"/>
    </source>
</evidence>